<evidence type="ECO:0000259" key="4">
    <source>
        <dbReference type="Pfam" id="PF11611"/>
    </source>
</evidence>
<evidence type="ECO:0000256" key="1">
    <source>
        <dbReference type="ARBA" id="ARBA00022729"/>
    </source>
</evidence>
<evidence type="ECO:0000313" key="6">
    <source>
        <dbReference type="Proteomes" id="UP000549765"/>
    </source>
</evidence>
<comment type="caution">
    <text evidence="5">The sequence shown here is derived from an EMBL/GenBank/DDBJ whole genome shotgun (WGS) entry which is preliminary data.</text>
</comment>
<dbReference type="InterPro" id="IPR029051">
    <property type="entry name" value="DUF4352"/>
</dbReference>
<organism evidence="5 6">
    <name type="scientific">Periweissella fabalis</name>
    <dbReference type="NCBI Taxonomy" id="1070421"/>
    <lineage>
        <taxon>Bacteria</taxon>
        <taxon>Bacillati</taxon>
        <taxon>Bacillota</taxon>
        <taxon>Bacilli</taxon>
        <taxon>Lactobacillales</taxon>
        <taxon>Lactobacillaceae</taxon>
        <taxon>Periweissella</taxon>
    </lineage>
</organism>
<evidence type="ECO:0000256" key="3">
    <source>
        <dbReference type="SAM" id="Phobius"/>
    </source>
</evidence>
<proteinExistence type="predicted"/>
<keyword evidence="3" id="KW-0812">Transmembrane</keyword>
<keyword evidence="6" id="KW-1185">Reference proteome</keyword>
<dbReference type="Proteomes" id="UP000549765">
    <property type="component" value="Unassembled WGS sequence"/>
</dbReference>
<feature type="domain" description="DUF4352" evidence="4">
    <location>
        <begin position="77"/>
        <end position="185"/>
    </location>
</feature>
<keyword evidence="1" id="KW-0732">Signal</keyword>
<dbReference type="AlphaFoldDB" id="A0A7X6N3D5"/>
<feature type="region of interest" description="Disordered" evidence="2">
    <location>
        <begin position="48"/>
        <end position="73"/>
    </location>
</feature>
<dbReference type="EMBL" id="JAAXPN010000012">
    <property type="protein sequence ID" value="NKZ24958.1"/>
    <property type="molecule type" value="Genomic_DNA"/>
</dbReference>
<reference evidence="5 6" key="1">
    <citation type="submission" date="2020-04" db="EMBL/GenBank/DDBJ databases">
        <title>MicrobeNet Type strains.</title>
        <authorList>
            <person name="Nicholson A.C."/>
        </authorList>
    </citation>
    <scope>NUCLEOTIDE SEQUENCE [LARGE SCALE GENOMIC DNA]</scope>
    <source>
        <strain evidence="5 6">CCUG 61472</strain>
    </source>
</reference>
<protein>
    <submittedName>
        <fullName evidence="5">DUF4352 domain-containing protein</fullName>
    </submittedName>
</protein>
<accession>A0A7X6N3D5</accession>
<sequence>MAKKIKDSDGNVYVQKNPFYKRGWFWTLIAVVVLLTVMISAIGGSSNDNDNSAQAVSSSSTDKSSVSSSTQQEKTTFKVGETVDYKGADFKVTEVSYPTGEDFEQPDQGKQYIVFKVTITNKSDEKLDYNPYYFKINDKGNQVDANNTPTDIKTLDSGTLTKGGSVTGYLGGQITKGDKVQLVYLGDGLSDSDKFSLDIN</sequence>
<dbReference type="InterPro" id="IPR029050">
    <property type="entry name" value="Immunoprotect_excell_Ig-like"/>
</dbReference>
<feature type="compositionally biased region" description="Low complexity" evidence="2">
    <location>
        <begin position="48"/>
        <end position="72"/>
    </location>
</feature>
<gene>
    <name evidence="5" type="ORF">HF964_09175</name>
</gene>
<name>A0A7X6N3D5_9LACO</name>
<dbReference type="Gene3D" id="2.60.40.1240">
    <property type="match status" value="1"/>
</dbReference>
<dbReference type="RefSeq" id="WP_168722753.1">
    <property type="nucleotide sequence ID" value="NZ_JAAXPN010000012.1"/>
</dbReference>
<keyword evidence="3" id="KW-1133">Transmembrane helix</keyword>
<evidence type="ECO:0000313" key="5">
    <source>
        <dbReference type="EMBL" id="NKZ24958.1"/>
    </source>
</evidence>
<keyword evidence="3" id="KW-0472">Membrane</keyword>
<feature type="transmembrane region" description="Helical" evidence="3">
    <location>
        <begin position="24"/>
        <end position="44"/>
    </location>
</feature>
<dbReference type="Pfam" id="PF11611">
    <property type="entry name" value="DUF4352"/>
    <property type="match status" value="1"/>
</dbReference>
<evidence type="ECO:0000256" key="2">
    <source>
        <dbReference type="SAM" id="MobiDB-lite"/>
    </source>
</evidence>